<gene>
    <name evidence="2" type="ORF">GCM10011444_04000</name>
</gene>
<feature type="transmembrane region" description="Helical" evidence="1">
    <location>
        <begin position="61"/>
        <end position="78"/>
    </location>
</feature>
<dbReference type="Proteomes" id="UP000624701">
    <property type="component" value="Unassembled WGS sequence"/>
</dbReference>
<keyword evidence="1" id="KW-0812">Transmembrane</keyword>
<evidence type="ECO:0000313" key="3">
    <source>
        <dbReference type="Proteomes" id="UP000624701"/>
    </source>
</evidence>
<keyword evidence="1" id="KW-1133">Transmembrane helix</keyword>
<name>A0ABQ2BUD9_9FLAO</name>
<comment type="caution">
    <text evidence="2">The sequence shown here is derived from an EMBL/GenBank/DDBJ whole genome shotgun (WGS) entry which is preliminary data.</text>
</comment>
<dbReference type="RefSeq" id="WP_229719564.1">
    <property type="nucleotide sequence ID" value="NZ_BMDQ01000001.1"/>
</dbReference>
<dbReference type="EMBL" id="BMDQ01000001">
    <property type="protein sequence ID" value="GGI56091.1"/>
    <property type="molecule type" value="Genomic_DNA"/>
</dbReference>
<sequence length="120" mass="13933">MFDNFYISFLNYTKSKLGRKAMPVSLYYVNVVEIAFYGLITSFFAAFASQLNIGKISSEKAIILSVLCVFFIYLKNWMRYNGKRRNVLNAKSPKNNVQQWKLVMFPIACIVLTIIFYQAI</sequence>
<feature type="transmembrane region" description="Helical" evidence="1">
    <location>
        <begin position="26"/>
        <end position="49"/>
    </location>
</feature>
<evidence type="ECO:0000313" key="2">
    <source>
        <dbReference type="EMBL" id="GGI56091.1"/>
    </source>
</evidence>
<keyword evidence="1" id="KW-0472">Membrane</keyword>
<protein>
    <submittedName>
        <fullName evidence="2">Uncharacterized protein</fullName>
    </submittedName>
</protein>
<reference evidence="3" key="1">
    <citation type="journal article" date="2019" name="Int. J. Syst. Evol. Microbiol.">
        <title>The Global Catalogue of Microorganisms (GCM) 10K type strain sequencing project: providing services to taxonomists for standard genome sequencing and annotation.</title>
        <authorList>
            <consortium name="The Broad Institute Genomics Platform"/>
            <consortium name="The Broad Institute Genome Sequencing Center for Infectious Disease"/>
            <person name="Wu L."/>
            <person name="Ma J."/>
        </authorList>
    </citation>
    <scope>NUCLEOTIDE SEQUENCE [LARGE SCALE GENOMIC DNA]</scope>
    <source>
        <strain evidence="3">CCM 8681</strain>
    </source>
</reference>
<organism evidence="2 3">
    <name type="scientific">Winogradskyella haliclonae</name>
    <dbReference type="NCBI Taxonomy" id="2048558"/>
    <lineage>
        <taxon>Bacteria</taxon>
        <taxon>Pseudomonadati</taxon>
        <taxon>Bacteroidota</taxon>
        <taxon>Flavobacteriia</taxon>
        <taxon>Flavobacteriales</taxon>
        <taxon>Flavobacteriaceae</taxon>
        <taxon>Winogradskyella</taxon>
    </lineage>
</organism>
<proteinExistence type="predicted"/>
<feature type="transmembrane region" description="Helical" evidence="1">
    <location>
        <begin position="99"/>
        <end position="119"/>
    </location>
</feature>
<evidence type="ECO:0000256" key="1">
    <source>
        <dbReference type="SAM" id="Phobius"/>
    </source>
</evidence>
<accession>A0ABQ2BUD9</accession>
<keyword evidence="3" id="KW-1185">Reference proteome</keyword>